<evidence type="ECO:0000313" key="3">
    <source>
        <dbReference type="Proteomes" id="UP001219037"/>
    </source>
</evidence>
<feature type="transmembrane region" description="Helical" evidence="1">
    <location>
        <begin position="59"/>
        <end position="77"/>
    </location>
</feature>
<gene>
    <name evidence="2" type="ORF">P8192_10905</name>
</gene>
<evidence type="ECO:0000313" key="2">
    <source>
        <dbReference type="EMBL" id="WFP15899.1"/>
    </source>
</evidence>
<accession>A0ABY8H4Y2</accession>
<dbReference type="Proteomes" id="UP001219037">
    <property type="component" value="Chromosome"/>
</dbReference>
<protein>
    <submittedName>
        <fullName evidence="2">Uncharacterized protein</fullName>
    </submittedName>
</protein>
<reference evidence="2 3" key="1">
    <citation type="submission" date="2023-04" db="EMBL/GenBank/DDBJ databases">
        <title>Funneling lignin-derived compounds into biodiesel using alkali-halophilic Citricoccus sp. P2.</title>
        <authorList>
            <person name="Luo C.-B."/>
        </authorList>
    </citation>
    <scope>NUCLEOTIDE SEQUENCE [LARGE SCALE GENOMIC DNA]</scope>
    <source>
        <strain evidence="2 3">P2</strain>
    </source>
</reference>
<keyword evidence="1" id="KW-0472">Membrane</keyword>
<feature type="transmembrane region" description="Helical" evidence="1">
    <location>
        <begin position="30"/>
        <end position="47"/>
    </location>
</feature>
<organism evidence="2 3">
    <name type="scientific">Citricoccus muralis</name>
    <dbReference type="NCBI Taxonomy" id="169134"/>
    <lineage>
        <taxon>Bacteria</taxon>
        <taxon>Bacillati</taxon>
        <taxon>Actinomycetota</taxon>
        <taxon>Actinomycetes</taxon>
        <taxon>Micrococcales</taxon>
        <taxon>Micrococcaceae</taxon>
        <taxon>Citricoccus</taxon>
    </lineage>
</organism>
<keyword evidence="3" id="KW-1185">Reference proteome</keyword>
<dbReference type="EMBL" id="CP121252">
    <property type="protein sequence ID" value="WFP15899.1"/>
    <property type="molecule type" value="Genomic_DNA"/>
</dbReference>
<feature type="transmembrane region" description="Helical" evidence="1">
    <location>
        <begin position="206"/>
        <end position="224"/>
    </location>
</feature>
<name>A0ABY8H4Y2_9MICC</name>
<keyword evidence="1" id="KW-0812">Transmembrane</keyword>
<keyword evidence="1" id="KW-1133">Transmembrane helix</keyword>
<proteinExistence type="predicted"/>
<evidence type="ECO:0000256" key="1">
    <source>
        <dbReference type="SAM" id="Phobius"/>
    </source>
</evidence>
<feature type="transmembrane region" description="Helical" evidence="1">
    <location>
        <begin position="129"/>
        <end position="149"/>
    </location>
</feature>
<sequence>MRLPALAFSSVAAAVLLMVAASIPPVMARWAVPAVLTGLLLIFAWGWPRLLGAPSRRSLSATIAVPAVVVVWAVTLLEDRWNFSNEVMLGDRPDLWLAPVAAATALGTMVGFVVQVLRGQGRPFRLESTASTVTGVAIGTSASAWALLIRTQTDAVTAWFETGADLGALTPTGGVSEIPVLTVSLLAGTVAAALIGLLPTTLPVRVFVMVVVAGALPLGVYSGLNQGEIHYVATLAVAGVLSGALVGLIRAAVEQEQDMQAMTLIDDASTLVTDEPLTAEAASGARRGELIATLSLGAAPVLVSGMVLYFTLWVVPPLG</sequence>
<feature type="transmembrane region" description="Helical" evidence="1">
    <location>
        <begin position="97"/>
        <end position="117"/>
    </location>
</feature>
<dbReference type="RefSeq" id="WP_278156988.1">
    <property type="nucleotide sequence ID" value="NZ_CP121252.1"/>
</dbReference>
<feature type="transmembrane region" description="Helical" evidence="1">
    <location>
        <begin position="290"/>
        <end position="315"/>
    </location>
</feature>
<feature type="transmembrane region" description="Helical" evidence="1">
    <location>
        <begin position="178"/>
        <end position="199"/>
    </location>
</feature>
<feature type="transmembrane region" description="Helical" evidence="1">
    <location>
        <begin position="230"/>
        <end position="253"/>
    </location>
</feature>